<gene>
    <name evidence="2" type="ORF">NQ318_009436</name>
</gene>
<name>A0AAV8Z8Y6_9CUCU</name>
<protein>
    <recommendedName>
        <fullName evidence="1">Sarcoglycan alpha/epsilon second domain-containing protein</fullName>
    </recommendedName>
</protein>
<feature type="domain" description="Sarcoglycan alpha/epsilon second" evidence="1">
    <location>
        <begin position="5"/>
        <end position="34"/>
    </location>
</feature>
<organism evidence="2 3">
    <name type="scientific">Aromia moschata</name>
    <dbReference type="NCBI Taxonomy" id="1265417"/>
    <lineage>
        <taxon>Eukaryota</taxon>
        <taxon>Metazoa</taxon>
        <taxon>Ecdysozoa</taxon>
        <taxon>Arthropoda</taxon>
        <taxon>Hexapoda</taxon>
        <taxon>Insecta</taxon>
        <taxon>Pterygota</taxon>
        <taxon>Neoptera</taxon>
        <taxon>Endopterygota</taxon>
        <taxon>Coleoptera</taxon>
        <taxon>Polyphaga</taxon>
        <taxon>Cucujiformia</taxon>
        <taxon>Chrysomeloidea</taxon>
        <taxon>Cerambycidae</taxon>
        <taxon>Cerambycinae</taxon>
        <taxon>Callichromatini</taxon>
        <taxon>Aromia</taxon>
    </lineage>
</organism>
<comment type="caution">
    <text evidence="2">The sequence shown here is derived from an EMBL/GenBank/DDBJ whole genome shotgun (WGS) entry which is preliminary data.</text>
</comment>
<dbReference type="InterPro" id="IPR048347">
    <property type="entry name" value="Sarcoglycan_C"/>
</dbReference>
<sequence>MVENMQSCPRKRTSVERLFRDAHFTLDWCSFRLIEDNNYEMHDSGANEKIIKCRRRQFKSQSVGTSFPI</sequence>
<keyword evidence="3" id="KW-1185">Reference proteome</keyword>
<proteinExistence type="predicted"/>
<dbReference type="EMBL" id="JAPWTK010000010">
    <property type="protein sequence ID" value="KAJ8960000.1"/>
    <property type="molecule type" value="Genomic_DNA"/>
</dbReference>
<dbReference type="Pfam" id="PF20989">
    <property type="entry name" value="Sarcoglycan_2_C"/>
    <property type="match status" value="1"/>
</dbReference>
<evidence type="ECO:0000313" key="3">
    <source>
        <dbReference type="Proteomes" id="UP001162162"/>
    </source>
</evidence>
<dbReference type="AlphaFoldDB" id="A0AAV8Z8Y6"/>
<dbReference type="Proteomes" id="UP001162162">
    <property type="component" value="Unassembled WGS sequence"/>
</dbReference>
<evidence type="ECO:0000313" key="2">
    <source>
        <dbReference type="EMBL" id="KAJ8960000.1"/>
    </source>
</evidence>
<reference evidence="2" key="1">
    <citation type="journal article" date="2023" name="Insect Mol. Biol.">
        <title>Genome sequencing provides insights into the evolution of gene families encoding plant cell wall-degrading enzymes in longhorned beetles.</title>
        <authorList>
            <person name="Shin N.R."/>
            <person name="Okamura Y."/>
            <person name="Kirsch R."/>
            <person name="Pauchet Y."/>
        </authorList>
    </citation>
    <scope>NUCLEOTIDE SEQUENCE</scope>
    <source>
        <strain evidence="2">AMC_N1</strain>
    </source>
</reference>
<evidence type="ECO:0000259" key="1">
    <source>
        <dbReference type="Pfam" id="PF20989"/>
    </source>
</evidence>
<accession>A0AAV8Z8Y6</accession>